<sequence>MIRLVFVFAVIYLSFSCSALLEEEKTQEVRIYCTKDNFSTVSITWKSNHVKHNRFVNNNCHLKTPVYVGRFLFFNSLKSTQEEVVTVGSVIPNNKGGINIIDFRGLTEVEFDKKNQPLD</sequence>
<name>A0A3S1A8G0_ANAVA</name>
<dbReference type="OrthoDB" id="9834351at2"/>
<accession>A0A3S1A8G0</accession>
<dbReference type="PROSITE" id="PS51257">
    <property type="entry name" value="PROKAR_LIPOPROTEIN"/>
    <property type="match status" value="1"/>
</dbReference>
<evidence type="ECO:0000256" key="1">
    <source>
        <dbReference type="SAM" id="SignalP"/>
    </source>
</evidence>
<evidence type="ECO:0000313" key="2">
    <source>
        <dbReference type="EMBL" id="RUS95478.1"/>
    </source>
</evidence>
<gene>
    <name evidence="2" type="ORF">DSM107003_31810</name>
</gene>
<evidence type="ECO:0000313" key="3">
    <source>
        <dbReference type="Proteomes" id="UP000276103"/>
    </source>
</evidence>
<keyword evidence="1" id="KW-0732">Signal</keyword>
<feature type="chain" id="PRO_5018549748" description="Ig-like domain-containing protein" evidence="1">
    <location>
        <begin position="20"/>
        <end position="119"/>
    </location>
</feature>
<reference evidence="2 3" key="1">
    <citation type="journal article" date="2019" name="Genome Biol. Evol.">
        <title>Day and night: Metabolic profiles and evolutionary relationships of six axenic non-marine cyanobacteria.</title>
        <authorList>
            <person name="Will S.E."/>
            <person name="Henke P."/>
            <person name="Boedeker C."/>
            <person name="Huang S."/>
            <person name="Brinkmann H."/>
            <person name="Rohde M."/>
            <person name="Jarek M."/>
            <person name="Friedl T."/>
            <person name="Seufert S."/>
            <person name="Schumacher M."/>
            <person name="Overmann J."/>
            <person name="Neumann-Schaal M."/>
            <person name="Petersen J."/>
        </authorList>
    </citation>
    <scope>NUCLEOTIDE SEQUENCE [LARGE SCALE GENOMIC DNA]</scope>
    <source>
        <strain evidence="2 3">SAG 1403-4b</strain>
    </source>
</reference>
<evidence type="ECO:0008006" key="4">
    <source>
        <dbReference type="Google" id="ProtNLM"/>
    </source>
</evidence>
<dbReference type="RefSeq" id="WP_127055069.1">
    <property type="nucleotide sequence ID" value="NZ_RSCM01000010.1"/>
</dbReference>
<feature type="signal peptide" evidence="1">
    <location>
        <begin position="1"/>
        <end position="19"/>
    </location>
</feature>
<comment type="caution">
    <text evidence="2">The sequence shown here is derived from an EMBL/GenBank/DDBJ whole genome shotgun (WGS) entry which is preliminary data.</text>
</comment>
<proteinExistence type="predicted"/>
<dbReference type="AlphaFoldDB" id="A0A3S1A8G0"/>
<dbReference type="EMBL" id="RSCM01000010">
    <property type="protein sequence ID" value="RUS95478.1"/>
    <property type="molecule type" value="Genomic_DNA"/>
</dbReference>
<protein>
    <recommendedName>
        <fullName evidence="4">Ig-like domain-containing protein</fullName>
    </recommendedName>
</protein>
<keyword evidence="3" id="KW-1185">Reference proteome</keyword>
<dbReference type="Proteomes" id="UP000276103">
    <property type="component" value="Unassembled WGS sequence"/>
</dbReference>
<organism evidence="2 3">
    <name type="scientific">Trichormus variabilis SAG 1403-4b</name>
    <dbReference type="NCBI Taxonomy" id="447716"/>
    <lineage>
        <taxon>Bacteria</taxon>
        <taxon>Bacillati</taxon>
        <taxon>Cyanobacteriota</taxon>
        <taxon>Cyanophyceae</taxon>
        <taxon>Nostocales</taxon>
        <taxon>Nostocaceae</taxon>
        <taxon>Trichormus</taxon>
    </lineage>
</organism>